<evidence type="ECO:0000256" key="3">
    <source>
        <dbReference type="ARBA" id="ARBA00022692"/>
    </source>
</evidence>
<evidence type="ECO:0000256" key="7">
    <source>
        <dbReference type="SAM" id="Phobius"/>
    </source>
</evidence>
<keyword evidence="4 7" id="KW-1133">Transmembrane helix</keyword>
<evidence type="ECO:0000313" key="10">
    <source>
        <dbReference type="Proteomes" id="UP000615326"/>
    </source>
</evidence>
<feature type="compositionally biased region" description="Polar residues" evidence="6">
    <location>
        <begin position="27"/>
        <end position="37"/>
    </location>
</feature>
<feature type="transmembrane region" description="Helical" evidence="7">
    <location>
        <begin position="98"/>
        <end position="116"/>
    </location>
</feature>
<feature type="transmembrane region" description="Helical" evidence="7">
    <location>
        <begin position="408"/>
        <end position="431"/>
    </location>
</feature>
<protein>
    <submittedName>
        <fullName evidence="9">Amino acid permease</fullName>
    </submittedName>
</protein>
<evidence type="ECO:0000256" key="5">
    <source>
        <dbReference type="ARBA" id="ARBA00023136"/>
    </source>
</evidence>
<reference evidence="9 10" key="1">
    <citation type="journal article" date="2020" name="Int. J. Syst. Evol. Microbiol.">
        <title>Novel acetic acid bacteria from cider fermentations: Acetobacter conturbans sp. nov. and Acetobacter fallax sp. nov.</title>
        <authorList>
            <person name="Sombolestani A.S."/>
            <person name="Cleenwerck I."/>
            <person name="Cnockaert M."/>
            <person name="Borremans W."/>
            <person name="Wieme A.D."/>
            <person name="De Vuyst L."/>
            <person name="Vandamme P."/>
        </authorList>
    </citation>
    <scope>NUCLEOTIDE SEQUENCE [LARGE SCALE GENOMIC DNA]</scope>
    <source>
        <strain evidence="9 10">LMG 1637</strain>
    </source>
</reference>
<keyword evidence="3 7" id="KW-0812">Transmembrane</keyword>
<feature type="transmembrane region" description="Helical" evidence="7">
    <location>
        <begin position="295"/>
        <end position="312"/>
    </location>
</feature>
<accession>A0ABX0K3Y6</accession>
<evidence type="ECO:0000259" key="8">
    <source>
        <dbReference type="Pfam" id="PF00324"/>
    </source>
</evidence>
<dbReference type="PIRSF" id="PIRSF006060">
    <property type="entry name" value="AA_transporter"/>
    <property type="match status" value="1"/>
</dbReference>
<feature type="transmembrane region" description="Helical" evidence="7">
    <location>
        <begin position="174"/>
        <end position="198"/>
    </location>
</feature>
<feature type="transmembrane region" description="Helical" evidence="7">
    <location>
        <begin position="478"/>
        <end position="497"/>
    </location>
</feature>
<comment type="caution">
    <text evidence="9">The sequence shown here is derived from an EMBL/GenBank/DDBJ whole genome shotgun (WGS) entry which is preliminary data.</text>
</comment>
<dbReference type="PROSITE" id="PS00218">
    <property type="entry name" value="AMINO_ACID_PERMEASE_1"/>
    <property type="match status" value="1"/>
</dbReference>
<dbReference type="Proteomes" id="UP000615326">
    <property type="component" value="Unassembled WGS sequence"/>
</dbReference>
<keyword evidence="2" id="KW-0813">Transport</keyword>
<evidence type="ECO:0000313" key="9">
    <source>
        <dbReference type="EMBL" id="NHO31075.1"/>
    </source>
</evidence>
<dbReference type="InterPro" id="IPR004841">
    <property type="entry name" value="AA-permease/SLC12A_dom"/>
</dbReference>
<dbReference type="PANTHER" id="PTHR43495">
    <property type="entry name" value="GABA PERMEASE"/>
    <property type="match status" value="1"/>
</dbReference>
<evidence type="ECO:0000256" key="6">
    <source>
        <dbReference type="SAM" id="MobiDB-lite"/>
    </source>
</evidence>
<gene>
    <name evidence="9" type="ORF">GOB84_00585</name>
</gene>
<feature type="region of interest" description="Disordered" evidence="6">
    <location>
        <begin position="1"/>
        <end position="58"/>
    </location>
</feature>
<keyword evidence="5 7" id="KW-0472">Membrane</keyword>
<dbReference type="Pfam" id="PF00324">
    <property type="entry name" value="AA_permease"/>
    <property type="match status" value="1"/>
</dbReference>
<feature type="transmembrane region" description="Helical" evidence="7">
    <location>
        <begin position="451"/>
        <end position="472"/>
    </location>
</feature>
<feature type="compositionally biased region" description="Basic and acidic residues" evidence="6">
    <location>
        <begin position="1"/>
        <end position="10"/>
    </location>
</feature>
<feature type="transmembrane region" description="Helical" evidence="7">
    <location>
        <begin position="70"/>
        <end position="92"/>
    </location>
</feature>
<feature type="transmembrane region" description="Helical" evidence="7">
    <location>
        <begin position="210"/>
        <end position="229"/>
    </location>
</feature>
<feature type="transmembrane region" description="Helical" evidence="7">
    <location>
        <begin position="147"/>
        <end position="168"/>
    </location>
</feature>
<feature type="domain" description="Amino acid permease/ SLC12A" evidence="8">
    <location>
        <begin position="69"/>
        <end position="490"/>
    </location>
</feature>
<dbReference type="RefSeq" id="WP_173575674.1">
    <property type="nucleotide sequence ID" value="NZ_WOSW01000001.1"/>
</dbReference>
<name>A0ABX0K3Y6_9PROT</name>
<evidence type="ECO:0000256" key="2">
    <source>
        <dbReference type="ARBA" id="ARBA00022448"/>
    </source>
</evidence>
<proteinExistence type="predicted"/>
<dbReference type="Gene3D" id="1.20.1740.10">
    <property type="entry name" value="Amino acid/polyamine transporter I"/>
    <property type="match status" value="1"/>
</dbReference>
<comment type="subcellular location">
    <subcellularLocation>
        <location evidence="1">Membrane</location>
        <topology evidence="1">Multi-pass membrane protein</topology>
    </subcellularLocation>
</comment>
<dbReference type="PANTHER" id="PTHR43495:SF5">
    <property type="entry name" value="GAMMA-AMINOBUTYRIC ACID PERMEASE"/>
    <property type="match status" value="1"/>
</dbReference>
<keyword evidence="10" id="KW-1185">Reference proteome</keyword>
<sequence length="504" mass="52693">MSALSRESRKSIPVSKHIAPVPPLRQSGATTDQTEQGQRGFPSVHPVSPPSAVPASAPHNSISQLKTRHIAMIALGGVIGAGLFVGSSAAIAGAGPGVLFTFVFTGALVVMVMRVLGEMLIARPGLGSFVDYIREGCGPRAGFVAGWLYWGFWVVTVGSEAIAGAILLQDWISLPVWLVAAFLVMAIILINLTAVGVFGEFEFWLSLIKVVSIVGFCALGILYLCGILGGHPTPLATFSGHGGILPHGIGALAAVLPTVLFSMVGCEIATIAAAESHDAPRNLSRVTRTTGTRITVFYITSFLLILSIKPWNEIAPGQSPFVLAMDVMGVPGAAILIRLVVLSAVISCLNSSLFVTARTLRNLARHGEAPGMFASVSRTGAPRTAVTVSGIIGLLAAFSSVLAPGTVFAFLVGATGAVMLFIYLMIVIAHLRMKQAAQTSGTPWSFNSVPLFPAANYLTIAAVLIVVIAMAIDSSQRMTLIASLSTTLLTALAWNFIPGARNKK</sequence>
<feature type="transmembrane region" description="Helical" evidence="7">
    <location>
        <begin position="249"/>
        <end position="274"/>
    </location>
</feature>
<feature type="transmembrane region" description="Helical" evidence="7">
    <location>
        <begin position="384"/>
        <end position="402"/>
    </location>
</feature>
<dbReference type="EMBL" id="WOSW01000001">
    <property type="protein sequence ID" value="NHO31075.1"/>
    <property type="molecule type" value="Genomic_DNA"/>
</dbReference>
<dbReference type="InterPro" id="IPR004840">
    <property type="entry name" value="Amino_acid_permease_CS"/>
</dbReference>
<evidence type="ECO:0000256" key="1">
    <source>
        <dbReference type="ARBA" id="ARBA00004141"/>
    </source>
</evidence>
<organism evidence="9 10">
    <name type="scientific">Acetobacter fallax</name>
    <dbReference type="NCBI Taxonomy" id="1737473"/>
    <lineage>
        <taxon>Bacteria</taxon>
        <taxon>Pseudomonadati</taxon>
        <taxon>Pseudomonadota</taxon>
        <taxon>Alphaproteobacteria</taxon>
        <taxon>Acetobacterales</taxon>
        <taxon>Acetobacteraceae</taxon>
        <taxon>Acetobacter</taxon>
    </lineage>
</organism>
<evidence type="ECO:0000256" key="4">
    <source>
        <dbReference type="ARBA" id="ARBA00022989"/>
    </source>
</evidence>
<feature type="transmembrane region" description="Helical" evidence="7">
    <location>
        <begin position="332"/>
        <end position="355"/>
    </location>
</feature>